<sequence length="489" mass="55636">MNQDETLENSSPSSSALPNSTSDINPSAPIINNGNKSFFAFEKSPIDIDRVKLIPTQHVLQSQVYEAISMMNDKNDLNNNNNNKEILSSSLMLKNFPLLECIPRVPMTTSSHQMVYVPNMRSILVWGGAKVEIRPLDYNLLSGRYVNDENSEKEIGLNHWIDSDGLKIDVSEVNDNVLSSYLDTSFSCLDLKSEKWETRIHCSFKEFESSIQMESVSHDVEQTLKIFTFSLQNRQWTCYNFKDTLNPNIPSPHLKGQVATYRPQTNTIHVYGGQYIDDYELISNDCIYVYNCTTSKWENRLVPDLPILGRSFSTCAYCKKADSMFVFGGVLNVIGELTNELCQYSFSENQWTVYKYASSKPIKPVYGHCMCLIDDRYMFIYGGCEQALTPIPSSQCIVFDILAQRWYDLSEVLQLFNSVENPAQMPPLNSSSIIFDENSRRIIIYGGNEIENGNKTSNTRFLFLLKDGNNNLENMIGKPKLSDVLVETL</sequence>
<dbReference type="VEuPathDB" id="AmoebaDB:NAEGRDRAFT_69084"/>
<protein>
    <submittedName>
        <fullName evidence="2">Predicted protein</fullName>
    </submittedName>
</protein>
<reference evidence="2 3" key="1">
    <citation type="journal article" date="2010" name="Cell">
        <title>The genome of Naegleria gruberi illuminates early eukaryotic versatility.</title>
        <authorList>
            <person name="Fritz-Laylin L.K."/>
            <person name="Prochnik S.E."/>
            <person name="Ginger M.L."/>
            <person name="Dacks J.B."/>
            <person name="Carpenter M.L."/>
            <person name="Field M.C."/>
            <person name="Kuo A."/>
            <person name="Paredez A."/>
            <person name="Chapman J."/>
            <person name="Pham J."/>
            <person name="Shu S."/>
            <person name="Neupane R."/>
            <person name="Cipriano M."/>
            <person name="Mancuso J."/>
            <person name="Tu H."/>
            <person name="Salamov A."/>
            <person name="Lindquist E."/>
            <person name="Shapiro H."/>
            <person name="Lucas S."/>
            <person name="Grigoriev I.V."/>
            <person name="Cande W.Z."/>
            <person name="Fulton C."/>
            <person name="Rokhsar D.S."/>
            <person name="Dawson S.C."/>
        </authorList>
    </citation>
    <scope>NUCLEOTIDE SEQUENCE [LARGE SCALE GENOMIC DNA]</scope>
    <source>
        <strain evidence="2 3">NEG-M</strain>
    </source>
</reference>
<dbReference type="Pfam" id="PF24681">
    <property type="entry name" value="Kelch_KLHDC2_KLHL20_DRC7"/>
    <property type="match status" value="1"/>
</dbReference>
<dbReference type="Gene3D" id="2.120.10.80">
    <property type="entry name" value="Kelch-type beta propeller"/>
    <property type="match status" value="1"/>
</dbReference>
<keyword evidence="3" id="KW-1185">Reference proteome</keyword>
<accession>D2VJL7</accession>
<dbReference type="PANTHER" id="PTHR23244">
    <property type="entry name" value="KELCH REPEAT DOMAIN"/>
    <property type="match status" value="1"/>
</dbReference>
<organism evidence="3">
    <name type="scientific">Naegleria gruberi</name>
    <name type="common">Amoeba</name>
    <dbReference type="NCBI Taxonomy" id="5762"/>
    <lineage>
        <taxon>Eukaryota</taxon>
        <taxon>Discoba</taxon>
        <taxon>Heterolobosea</taxon>
        <taxon>Tetramitia</taxon>
        <taxon>Eutetramitia</taxon>
        <taxon>Vahlkampfiidae</taxon>
        <taxon>Naegleria</taxon>
    </lineage>
</organism>
<dbReference type="PANTHER" id="PTHR23244:SF471">
    <property type="entry name" value="GUANINE NUCLEOTIDE-BINDING PROTEIN SUBUNIT BETA 1-RELATED"/>
    <property type="match status" value="1"/>
</dbReference>
<dbReference type="AlphaFoldDB" id="D2VJL7"/>
<feature type="compositionally biased region" description="Low complexity" evidence="1">
    <location>
        <begin position="8"/>
        <end position="22"/>
    </location>
</feature>
<dbReference type="RefSeq" id="XP_002675716.1">
    <property type="nucleotide sequence ID" value="XM_002675670.1"/>
</dbReference>
<feature type="region of interest" description="Disordered" evidence="1">
    <location>
        <begin position="1"/>
        <end position="28"/>
    </location>
</feature>
<dbReference type="InterPro" id="IPR015915">
    <property type="entry name" value="Kelch-typ_b-propeller"/>
</dbReference>
<evidence type="ECO:0000313" key="2">
    <source>
        <dbReference type="EMBL" id="EFC42972.1"/>
    </source>
</evidence>
<dbReference type="GeneID" id="8854493"/>
<dbReference type="EMBL" id="GG738876">
    <property type="protein sequence ID" value="EFC42972.1"/>
    <property type="molecule type" value="Genomic_DNA"/>
</dbReference>
<evidence type="ECO:0000313" key="3">
    <source>
        <dbReference type="Proteomes" id="UP000006671"/>
    </source>
</evidence>
<name>D2VJL7_NAEGR</name>
<proteinExistence type="predicted"/>
<dbReference type="Proteomes" id="UP000006671">
    <property type="component" value="Unassembled WGS sequence"/>
</dbReference>
<evidence type="ECO:0000256" key="1">
    <source>
        <dbReference type="SAM" id="MobiDB-lite"/>
    </source>
</evidence>
<dbReference type="KEGG" id="ngr:NAEGRDRAFT_69084"/>
<dbReference type="InParanoid" id="D2VJL7"/>
<dbReference type="OrthoDB" id="10250130at2759"/>
<gene>
    <name evidence="2" type="ORF">NAEGRDRAFT_69084</name>
</gene>
<dbReference type="SUPFAM" id="SSF117281">
    <property type="entry name" value="Kelch motif"/>
    <property type="match status" value="1"/>
</dbReference>